<dbReference type="PANTHER" id="PTHR43095:SF5">
    <property type="entry name" value="XYLULOSE KINASE"/>
    <property type="match status" value="1"/>
</dbReference>
<dbReference type="Gene3D" id="3.30.420.40">
    <property type="match status" value="2"/>
</dbReference>
<evidence type="ECO:0000256" key="2">
    <source>
        <dbReference type="ARBA" id="ARBA00022679"/>
    </source>
</evidence>
<dbReference type="GO" id="GO:0005975">
    <property type="term" value="P:carbohydrate metabolic process"/>
    <property type="evidence" value="ECO:0007669"/>
    <property type="project" value="InterPro"/>
</dbReference>
<keyword evidence="2 4" id="KW-0808">Transferase</keyword>
<dbReference type="EMBL" id="JAQQAL010000035">
    <property type="protein sequence ID" value="MDC7227865.1"/>
    <property type="molecule type" value="Genomic_DNA"/>
</dbReference>
<dbReference type="Proteomes" id="UP001221217">
    <property type="component" value="Unassembled WGS sequence"/>
</dbReference>
<evidence type="ECO:0000256" key="3">
    <source>
        <dbReference type="ARBA" id="ARBA00022777"/>
    </source>
</evidence>
<dbReference type="InterPro" id="IPR000577">
    <property type="entry name" value="Carb_kinase_FGGY"/>
</dbReference>
<feature type="domain" description="Carbohydrate kinase FGGY C-terminal" evidence="6">
    <location>
        <begin position="262"/>
        <end position="451"/>
    </location>
</feature>
<evidence type="ECO:0000259" key="6">
    <source>
        <dbReference type="Pfam" id="PF02782"/>
    </source>
</evidence>
<evidence type="ECO:0000256" key="1">
    <source>
        <dbReference type="ARBA" id="ARBA00009156"/>
    </source>
</evidence>
<dbReference type="SUPFAM" id="SSF53067">
    <property type="entry name" value="Actin-like ATPase domain"/>
    <property type="match status" value="2"/>
</dbReference>
<evidence type="ECO:0000259" key="5">
    <source>
        <dbReference type="Pfam" id="PF00370"/>
    </source>
</evidence>
<dbReference type="InterPro" id="IPR018485">
    <property type="entry name" value="FGGY_C"/>
</dbReference>
<dbReference type="InterPro" id="IPR043129">
    <property type="entry name" value="ATPase_NBD"/>
</dbReference>
<dbReference type="PANTHER" id="PTHR43095">
    <property type="entry name" value="SUGAR KINASE"/>
    <property type="match status" value="1"/>
</dbReference>
<dbReference type="CDD" id="cd07805">
    <property type="entry name" value="ASKHA_NBD_FGGY_CvXK-like"/>
    <property type="match status" value="1"/>
</dbReference>
<dbReference type="PROSITE" id="PS00445">
    <property type="entry name" value="FGGY_KINASES_2"/>
    <property type="match status" value="1"/>
</dbReference>
<accession>A0AAJ1IIH5</accession>
<dbReference type="GO" id="GO:0016773">
    <property type="term" value="F:phosphotransferase activity, alcohol group as acceptor"/>
    <property type="evidence" value="ECO:0007669"/>
    <property type="project" value="InterPro"/>
</dbReference>
<keyword evidence="3 4" id="KW-0418">Kinase</keyword>
<dbReference type="PIRSF" id="PIRSF000538">
    <property type="entry name" value="GlpK"/>
    <property type="match status" value="1"/>
</dbReference>
<proteinExistence type="inferred from homology"/>
<dbReference type="InterPro" id="IPR018483">
    <property type="entry name" value="Carb_kinase_FGGY_CS"/>
</dbReference>
<evidence type="ECO:0000256" key="4">
    <source>
        <dbReference type="RuleBase" id="RU003733"/>
    </source>
</evidence>
<evidence type="ECO:0000313" key="8">
    <source>
        <dbReference type="Proteomes" id="UP001221217"/>
    </source>
</evidence>
<comment type="caution">
    <text evidence="7">The sequence shown here is derived from an EMBL/GenBank/DDBJ whole genome shotgun (WGS) entry which is preliminary data.</text>
</comment>
<sequence>MNNSYVIACDLGTGGCKSSIYDSEGKCLNGIFKEYPTYYPRDGWHEQKPEEWWAAVKASILELLDSQADSVRGHVKGIGISGHSLGMVPVDGSGNLLMKEVPIWSDSRPGTAETGPFFESVSEDDWYMITGNGFPAALYTVFKILWMKNNLPDVFAKTASILGTKDYINYLLTGKMATDYSYASGTGIYDLKNWDYSPRLLQASGLDGGLFPEITDSATVLGGLTGAAAKALSLPEDVKVVAGGVDNSCMALGAGCYKSGRMYNSLGSSSWIAVSSQQPVLDPEKRPYVFAHVVPEQFASATAIFSAGSSHKWLLNILSGDTSPDYDAMNREAAEVPPGSENLLFNPSLAGGSSLDESPNIRGAFTGLSLMHGRAHLVRAVMEGIALGLRVALDVLRDLTETESRMTLVGGGSKSELWRQIIADIYGVEVVKSVIDQQAAALGAAALALVGCGIWKDYSAVDKLHEVEAVAEPDELRANFYSKLLVYYKEVSTFLARLGDKMQNLDKQP</sequence>
<dbReference type="InterPro" id="IPR018484">
    <property type="entry name" value="FGGY_N"/>
</dbReference>
<dbReference type="InterPro" id="IPR050406">
    <property type="entry name" value="FGGY_Carb_Kinase"/>
</dbReference>
<protein>
    <submittedName>
        <fullName evidence="7">FGGY-family carbohydrate kinase</fullName>
    </submittedName>
</protein>
<comment type="similarity">
    <text evidence="1 4">Belongs to the FGGY kinase family.</text>
</comment>
<gene>
    <name evidence="7" type="ORF">PQJ61_13955</name>
</gene>
<name>A0AAJ1IIH5_9SPIO</name>
<dbReference type="GO" id="GO:0016301">
    <property type="term" value="F:kinase activity"/>
    <property type="evidence" value="ECO:0007669"/>
    <property type="project" value="UniProtKB-KW"/>
</dbReference>
<organism evidence="7 8">
    <name type="scientific">Candidatus Thalassospirochaeta sargassi</name>
    <dbReference type="NCBI Taxonomy" id="3119039"/>
    <lineage>
        <taxon>Bacteria</taxon>
        <taxon>Pseudomonadati</taxon>
        <taxon>Spirochaetota</taxon>
        <taxon>Spirochaetia</taxon>
        <taxon>Spirochaetales</taxon>
        <taxon>Spirochaetaceae</taxon>
        <taxon>Candidatus Thalassospirochaeta</taxon>
    </lineage>
</organism>
<dbReference type="Pfam" id="PF02782">
    <property type="entry name" value="FGGY_C"/>
    <property type="match status" value="1"/>
</dbReference>
<dbReference type="AlphaFoldDB" id="A0AAJ1IIH5"/>
<feature type="domain" description="Carbohydrate kinase FGGY N-terminal" evidence="5">
    <location>
        <begin position="5"/>
        <end position="253"/>
    </location>
</feature>
<evidence type="ECO:0000313" key="7">
    <source>
        <dbReference type="EMBL" id="MDC7227865.1"/>
    </source>
</evidence>
<dbReference type="Pfam" id="PF00370">
    <property type="entry name" value="FGGY_N"/>
    <property type="match status" value="1"/>
</dbReference>
<reference evidence="7 8" key="1">
    <citation type="submission" date="2022-12" db="EMBL/GenBank/DDBJ databases">
        <title>Metagenome assembled genome from gulf of manar.</title>
        <authorList>
            <person name="Kohli P."/>
            <person name="Pk S."/>
            <person name="Venkata Ramana C."/>
            <person name="Sasikala C."/>
        </authorList>
    </citation>
    <scope>NUCLEOTIDE SEQUENCE [LARGE SCALE GENOMIC DNA]</scope>
    <source>
        <strain evidence="7">JB008</strain>
    </source>
</reference>